<dbReference type="Gene3D" id="3.40.50.1000">
    <property type="entry name" value="HAD superfamily/HAD-like"/>
    <property type="match status" value="1"/>
</dbReference>
<accession>A0ABR7SM03</accession>
<evidence type="ECO:0000313" key="2">
    <source>
        <dbReference type="Proteomes" id="UP000642284"/>
    </source>
</evidence>
<dbReference type="InterPro" id="IPR023214">
    <property type="entry name" value="HAD_sf"/>
</dbReference>
<keyword evidence="2" id="KW-1185">Reference proteome</keyword>
<dbReference type="InterPro" id="IPR036412">
    <property type="entry name" value="HAD-like_sf"/>
</dbReference>
<gene>
    <name evidence="1" type="ORF">H9Y04_28030</name>
</gene>
<dbReference type="RefSeq" id="WP_187816851.1">
    <property type="nucleotide sequence ID" value="NZ_JACTVJ010000014.1"/>
</dbReference>
<dbReference type="Pfam" id="PF08282">
    <property type="entry name" value="Hydrolase_3"/>
    <property type="match status" value="1"/>
</dbReference>
<dbReference type="EMBL" id="JACTVJ010000014">
    <property type="protein sequence ID" value="MBC9716389.1"/>
    <property type="molecule type" value="Genomic_DNA"/>
</dbReference>
<dbReference type="Proteomes" id="UP000642284">
    <property type="component" value="Unassembled WGS sequence"/>
</dbReference>
<comment type="caution">
    <text evidence="1">The sequence shown here is derived from an EMBL/GenBank/DDBJ whole genome shotgun (WGS) entry which is preliminary data.</text>
</comment>
<dbReference type="Gene3D" id="3.30.1240.10">
    <property type="match status" value="1"/>
</dbReference>
<dbReference type="SUPFAM" id="SSF56784">
    <property type="entry name" value="HAD-like"/>
    <property type="match status" value="1"/>
</dbReference>
<dbReference type="PANTHER" id="PTHR10000:SF8">
    <property type="entry name" value="HAD SUPERFAMILY HYDROLASE-LIKE, TYPE 3"/>
    <property type="match status" value="1"/>
</dbReference>
<sequence>MTYRLVATDMDGTLLDASHHAVSPRNRAALGLARAAGARHVVVTGRPVPLVREVLGAFGYDGLAVCGQGSQLYDAGAGVMVQETGLSRAVAREALTRIADRIGPLALCVNRGGADGAMLLDEAFVMPPIPLPGTRRATGDELWAEPVNKVSVQCTGLADDVLAKEVTEAAGDLVDCTVAGAGLVELLPLGMSKAVGLAQAASGFGLSAADTIAFGDMPNDIPMFQWAAYAVAMENAHQDLKALADEVTSPHTEDGVAVVLERLYG</sequence>
<evidence type="ECO:0000313" key="1">
    <source>
        <dbReference type="EMBL" id="MBC9716389.1"/>
    </source>
</evidence>
<proteinExistence type="predicted"/>
<organism evidence="1 2">
    <name type="scientific">Streptomyces polyasparticus</name>
    <dbReference type="NCBI Taxonomy" id="2767826"/>
    <lineage>
        <taxon>Bacteria</taxon>
        <taxon>Bacillati</taxon>
        <taxon>Actinomycetota</taxon>
        <taxon>Actinomycetes</taxon>
        <taxon>Kitasatosporales</taxon>
        <taxon>Streptomycetaceae</taxon>
        <taxon>Streptomyces</taxon>
    </lineage>
</organism>
<dbReference type="PANTHER" id="PTHR10000">
    <property type="entry name" value="PHOSPHOSERINE PHOSPHATASE"/>
    <property type="match status" value="1"/>
</dbReference>
<name>A0ABR7SM03_9ACTN</name>
<reference evidence="1 2" key="1">
    <citation type="submission" date="2020-08" db="EMBL/GenBank/DDBJ databases">
        <title>Genemic of Streptomyces polyaspartic.</title>
        <authorList>
            <person name="Liu W."/>
        </authorList>
    </citation>
    <scope>NUCLEOTIDE SEQUENCE [LARGE SCALE GENOMIC DNA]</scope>
    <source>
        <strain evidence="1 2">TRM66268-LWL</strain>
    </source>
</reference>
<protein>
    <submittedName>
        <fullName evidence="1">HAD family phosphatase</fullName>
    </submittedName>
</protein>